<evidence type="ECO:0000256" key="1">
    <source>
        <dbReference type="SAM" id="MobiDB-lite"/>
    </source>
</evidence>
<gene>
    <name evidence="2" type="ORF">NYPRO_LOCUS5066</name>
</gene>
<dbReference type="AlphaFoldDB" id="A0A811YD48"/>
<protein>
    <submittedName>
        <fullName evidence="2">(raccoon dog) hypothetical protein</fullName>
    </submittedName>
</protein>
<evidence type="ECO:0000313" key="2">
    <source>
        <dbReference type="EMBL" id="CAD7672271.1"/>
    </source>
</evidence>
<dbReference type="Proteomes" id="UP000645828">
    <property type="component" value="Unassembled WGS sequence"/>
</dbReference>
<sequence>MAIHTRPGCHSQGPALFLSRQRPLHGVPLHSALWELRRLPGQACEGLTEGPSSPGSPFSPGGPAGPWRPGSPARPGGPLSPRAPLGPSFPEGPGGPGGPGFP</sequence>
<dbReference type="EMBL" id="CAJHUB010000665">
    <property type="protein sequence ID" value="CAD7672271.1"/>
    <property type="molecule type" value="Genomic_DNA"/>
</dbReference>
<keyword evidence="3" id="KW-1185">Reference proteome</keyword>
<feature type="compositionally biased region" description="Gly residues" evidence="1">
    <location>
        <begin position="92"/>
        <end position="102"/>
    </location>
</feature>
<feature type="compositionally biased region" description="Low complexity" evidence="1">
    <location>
        <begin position="50"/>
        <end position="61"/>
    </location>
</feature>
<organism evidence="2 3">
    <name type="scientific">Nyctereutes procyonoides</name>
    <name type="common">Raccoon dog</name>
    <name type="synonym">Canis procyonoides</name>
    <dbReference type="NCBI Taxonomy" id="34880"/>
    <lineage>
        <taxon>Eukaryota</taxon>
        <taxon>Metazoa</taxon>
        <taxon>Chordata</taxon>
        <taxon>Craniata</taxon>
        <taxon>Vertebrata</taxon>
        <taxon>Euteleostomi</taxon>
        <taxon>Mammalia</taxon>
        <taxon>Eutheria</taxon>
        <taxon>Laurasiatheria</taxon>
        <taxon>Carnivora</taxon>
        <taxon>Caniformia</taxon>
        <taxon>Canidae</taxon>
        <taxon>Nyctereutes</taxon>
    </lineage>
</organism>
<proteinExistence type="predicted"/>
<name>A0A811YD48_NYCPR</name>
<comment type="caution">
    <text evidence="2">The sequence shown here is derived from an EMBL/GenBank/DDBJ whole genome shotgun (WGS) entry which is preliminary data.</text>
</comment>
<evidence type="ECO:0000313" key="3">
    <source>
        <dbReference type="Proteomes" id="UP000645828"/>
    </source>
</evidence>
<feature type="region of interest" description="Disordered" evidence="1">
    <location>
        <begin position="43"/>
        <end position="102"/>
    </location>
</feature>
<accession>A0A811YD48</accession>
<reference evidence="2" key="1">
    <citation type="submission" date="2020-12" db="EMBL/GenBank/DDBJ databases">
        <authorList>
            <consortium name="Molecular Ecology Group"/>
        </authorList>
    </citation>
    <scope>NUCLEOTIDE SEQUENCE</scope>
    <source>
        <strain evidence="2">TBG_1078</strain>
    </source>
</reference>